<gene>
    <name evidence="1" type="ORF">AGR4C_Cc50406</name>
</gene>
<dbReference type="Proteomes" id="UP000191897">
    <property type="component" value="Unassembled WGS sequence"/>
</dbReference>
<name>A0A1S7Q3P4_AGRTU</name>
<proteinExistence type="predicted"/>
<sequence>MLLHSEKFYTTLVAPFAYAALYLLPGETLSGNTFSIVFGLIDQLYSTGRVKPSQSGGNTDVQASVRFERCCA</sequence>
<evidence type="ECO:0000313" key="2">
    <source>
        <dbReference type="Proteomes" id="UP000191897"/>
    </source>
</evidence>
<organism evidence="1 2">
    <name type="scientific">Agrobacterium tumefaciens str. Kerr 14</name>
    <dbReference type="NCBI Taxonomy" id="1183424"/>
    <lineage>
        <taxon>Bacteria</taxon>
        <taxon>Pseudomonadati</taxon>
        <taxon>Pseudomonadota</taxon>
        <taxon>Alphaproteobacteria</taxon>
        <taxon>Hyphomicrobiales</taxon>
        <taxon>Rhizobiaceae</taxon>
        <taxon>Rhizobium/Agrobacterium group</taxon>
        <taxon>Agrobacterium</taxon>
        <taxon>Agrobacterium tumefaciens complex</taxon>
    </lineage>
</organism>
<dbReference type="AlphaFoldDB" id="A0A1S7Q3P4"/>
<accession>A0A1S7Q3P4</accession>
<protein>
    <submittedName>
        <fullName evidence="1">Uncharacterized protein</fullName>
    </submittedName>
</protein>
<dbReference type="EMBL" id="FBWC01000014">
    <property type="protein sequence ID" value="CUX30856.1"/>
    <property type="molecule type" value="Genomic_DNA"/>
</dbReference>
<evidence type="ECO:0000313" key="1">
    <source>
        <dbReference type="EMBL" id="CUX30856.1"/>
    </source>
</evidence>
<reference evidence="1 2" key="1">
    <citation type="submission" date="2016-01" db="EMBL/GenBank/DDBJ databases">
        <authorList>
            <person name="Oliw E.H."/>
        </authorList>
    </citation>
    <scope>NUCLEOTIDE SEQUENCE [LARGE SCALE GENOMIC DNA]</scope>
    <source>
        <strain evidence="1 2">Kerr 14</strain>
    </source>
</reference>